<dbReference type="OrthoDB" id="3213712at2"/>
<dbReference type="EMBL" id="RBWU01000007">
    <property type="protein sequence ID" value="RKS69123.1"/>
    <property type="molecule type" value="Genomic_DNA"/>
</dbReference>
<accession>A0A495QBS1</accession>
<evidence type="ECO:0000313" key="3">
    <source>
        <dbReference type="EMBL" id="RKS69123.1"/>
    </source>
</evidence>
<sequence length="143" mass="15846">METGAERRWRVPPGHVVVKCGGAAAVTALIVLYSHDPQFLFLAIAAALGLNALVLRDLLAPVRLAADGDGVTVVTGYARRRRVPWNDVTAIRVDERRRLLLHTRMLEIETEDDLHLLSAFDLGADVHDVADELYRLRARTTLS</sequence>
<protein>
    <submittedName>
        <fullName evidence="3">PH (Pleckstrin Homology) domain-containing protein</fullName>
    </submittedName>
</protein>
<dbReference type="Pfam" id="PF10756">
    <property type="entry name" value="bPH_6"/>
    <property type="match status" value="1"/>
</dbReference>
<evidence type="ECO:0000256" key="1">
    <source>
        <dbReference type="SAM" id="Phobius"/>
    </source>
</evidence>
<feature type="domain" description="Low molecular weight protein antigen 6 PH" evidence="2">
    <location>
        <begin position="62"/>
        <end position="138"/>
    </location>
</feature>
<dbReference type="AlphaFoldDB" id="A0A495QBS1"/>
<organism evidence="3 4">
    <name type="scientific">Actinomadura pelletieri DSM 43383</name>
    <dbReference type="NCBI Taxonomy" id="1120940"/>
    <lineage>
        <taxon>Bacteria</taxon>
        <taxon>Bacillati</taxon>
        <taxon>Actinomycetota</taxon>
        <taxon>Actinomycetes</taxon>
        <taxon>Streptosporangiales</taxon>
        <taxon>Thermomonosporaceae</taxon>
        <taxon>Actinomadura</taxon>
    </lineage>
</organism>
<gene>
    <name evidence="3" type="ORF">BZB76_6262</name>
</gene>
<keyword evidence="1" id="KW-0472">Membrane</keyword>
<reference evidence="3 4" key="1">
    <citation type="submission" date="2018-10" db="EMBL/GenBank/DDBJ databases">
        <title>Genomic Encyclopedia of Archaeal and Bacterial Type Strains, Phase II (KMG-II): from individual species to whole genera.</title>
        <authorList>
            <person name="Goeker M."/>
        </authorList>
    </citation>
    <scope>NUCLEOTIDE SEQUENCE [LARGE SCALE GENOMIC DNA]</scope>
    <source>
        <strain evidence="3 4">DSM 43383</strain>
    </source>
</reference>
<name>A0A495QBS1_9ACTN</name>
<dbReference type="InterPro" id="IPR019692">
    <property type="entry name" value="CFP-6_PH"/>
</dbReference>
<feature type="transmembrane region" description="Helical" evidence="1">
    <location>
        <begin position="16"/>
        <end position="33"/>
    </location>
</feature>
<keyword evidence="4" id="KW-1185">Reference proteome</keyword>
<keyword evidence="1" id="KW-0812">Transmembrane</keyword>
<evidence type="ECO:0000313" key="4">
    <source>
        <dbReference type="Proteomes" id="UP000274601"/>
    </source>
</evidence>
<dbReference type="Proteomes" id="UP000274601">
    <property type="component" value="Unassembled WGS sequence"/>
</dbReference>
<comment type="caution">
    <text evidence="3">The sequence shown here is derived from an EMBL/GenBank/DDBJ whole genome shotgun (WGS) entry which is preliminary data.</text>
</comment>
<feature type="transmembrane region" description="Helical" evidence="1">
    <location>
        <begin position="39"/>
        <end position="55"/>
    </location>
</feature>
<evidence type="ECO:0000259" key="2">
    <source>
        <dbReference type="Pfam" id="PF10756"/>
    </source>
</evidence>
<keyword evidence="1" id="KW-1133">Transmembrane helix</keyword>
<proteinExistence type="predicted"/>
<dbReference type="RefSeq" id="WP_121437908.1">
    <property type="nucleotide sequence ID" value="NZ_RBWU01000007.1"/>
</dbReference>